<evidence type="ECO:0000256" key="16">
    <source>
        <dbReference type="SAM" id="Coils"/>
    </source>
</evidence>
<evidence type="ECO:0000256" key="6">
    <source>
        <dbReference type="ARBA" id="ARBA00022692"/>
    </source>
</evidence>
<keyword evidence="6 15" id="KW-0812">Transmembrane</keyword>
<dbReference type="GO" id="GO:0005640">
    <property type="term" value="C:nuclear outer membrane"/>
    <property type="evidence" value="ECO:0007669"/>
    <property type="project" value="UniProtKB-SubCell"/>
</dbReference>
<comment type="subcellular location">
    <subcellularLocation>
        <location evidence="1">Cytoplasm</location>
        <location evidence="1">Cytoskeleton</location>
    </subcellularLocation>
    <subcellularLocation>
        <location evidence="2">Nucleus outer membrane</location>
        <topology evidence="2">Single-pass type IV membrane protein</topology>
        <orientation evidence="2">Cytoplasmic side</orientation>
    </subcellularLocation>
</comment>
<name>A0A8C5JEM7_JUNHY</name>
<dbReference type="SMART" id="SM01249">
    <property type="entry name" value="KASH"/>
    <property type="match status" value="1"/>
</dbReference>
<keyword evidence="10 15" id="KW-0472">Membrane</keyword>
<feature type="region of interest" description="Disordered" evidence="17">
    <location>
        <begin position="903"/>
        <end position="931"/>
    </location>
</feature>
<evidence type="ECO:0000313" key="20">
    <source>
        <dbReference type="Proteomes" id="UP000694408"/>
    </source>
</evidence>
<keyword evidence="7" id="KW-0677">Repeat</keyword>
<evidence type="ECO:0000259" key="18">
    <source>
        <dbReference type="PROSITE" id="PS51049"/>
    </source>
</evidence>
<feature type="coiled-coil region" evidence="16">
    <location>
        <begin position="1643"/>
        <end position="1670"/>
    </location>
</feature>
<dbReference type="FunFam" id="1.20.58.60:FF:000126">
    <property type="entry name" value="Spectrin repeat containing, nuclear envelope 1a"/>
    <property type="match status" value="1"/>
</dbReference>
<feature type="coiled-coil region" evidence="16">
    <location>
        <begin position="90"/>
        <end position="138"/>
    </location>
</feature>
<evidence type="ECO:0000256" key="9">
    <source>
        <dbReference type="ARBA" id="ARBA00023054"/>
    </source>
</evidence>
<keyword evidence="20" id="KW-1185">Reference proteome</keyword>
<dbReference type="Proteomes" id="UP000694408">
    <property type="component" value="Unplaced"/>
</dbReference>
<evidence type="ECO:0000256" key="3">
    <source>
        <dbReference type="ARBA" id="ARBA00008619"/>
    </source>
</evidence>
<feature type="region of interest" description="Disordered" evidence="17">
    <location>
        <begin position="683"/>
        <end position="723"/>
    </location>
</feature>
<dbReference type="PROSITE" id="PS51049">
    <property type="entry name" value="KASH"/>
    <property type="match status" value="1"/>
</dbReference>
<accession>A0A8C5JEM7</accession>
<dbReference type="InterPro" id="IPR002017">
    <property type="entry name" value="Spectrin_repeat"/>
</dbReference>
<dbReference type="CDD" id="cd00176">
    <property type="entry name" value="SPEC"/>
    <property type="match status" value="5"/>
</dbReference>
<keyword evidence="8" id="KW-1133">Transmembrane helix</keyword>
<reference evidence="19" key="1">
    <citation type="submission" date="2025-08" db="UniProtKB">
        <authorList>
            <consortium name="Ensembl"/>
        </authorList>
    </citation>
    <scope>IDENTIFICATION</scope>
</reference>
<dbReference type="Pfam" id="PF10541">
    <property type="entry name" value="KASH"/>
    <property type="match status" value="1"/>
</dbReference>
<evidence type="ECO:0000256" key="2">
    <source>
        <dbReference type="ARBA" id="ARBA00004605"/>
    </source>
</evidence>
<feature type="coiled-coil region" evidence="16">
    <location>
        <begin position="326"/>
        <end position="381"/>
    </location>
</feature>
<dbReference type="FunFam" id="1.20.58.60:FF:000112">
    <property type="entry name" value="nesprin-1 isoform X4"/>
    <property type="match status" value="1"/>
</dbReference>
<dbReference type="SUPFAM" id="SSF46966">
    <property type="entry name" value="Spectrin repeat"/>
    <property type="match status" value="12"/>
</dbReference>
<feature type="topological domain" description="Cytoplasmic" evidence="15">
    <location>
        <begin position="1"/>
        <end position="3285"/>
    </location>
</feature>
<reference evidence="19" key="2">
    <citation type="submission" date="2025-09" db="UniProtKB">
        <authorList>
            <consortium name="Ensembl"/>
        </authorList>
    </citation>
    <scope>IDENTIFICATION</scope>
</reference>
<comment type="similarity">
    <text evidence="3">Belongs to the nesprin family.</text>
</comment>
<dbReference type="Ensembl" id="ENSJHYT00000021856.1">
    <property type="protein sequence ID" value="ENSJHYP00000018091.1"/>
    <property type="gene ID" value="ENSJHYG00000012771.1"/>
</dbReference>
<evidence type="ECO:0000256" key="13">
    <source>
        <dbReference type="ARBA" id="ARBA00023212"/>
    </source>
</evidence>
<dbReference type="PANTHER" id="PTHR14514:SF4">
    <property type="entry name" value="NESPRIN-2"/>
    <property type="match status" value="1"/>
</dbReference>
<dbReference type="FunFam" id="1.20.58.60:FF:000041">
    <property type="entry name" value="Nesprin-1 isoform 1"/>
    <property type="match status" value="1"/>
</dbReference>
<feature type="coiled-coil region" evidence="16">
    <location>
        <begin position="2275"/>
        <end position="2334"/>
    </location>
</feature>
<evidence type="ECO:0000256" key="4">
    <source>
        <dbReference type="ARBA" id="ARBA00022490"/>
    </source>
</evidence>
<keyword evidence="5" id="KW-0597">Phosphoprotein</keyword>
<keyword evidence="14" id="KW-0539">Nucleus</keyword>
<dbReference type="InterPro" id="IPR018159">
    <property type="entry name" value="Spectrin/alpha-actinin"/>
</dbReference>
<evidence type="ECO:0000256" key="17">
    <source>
        <dbReference type="SAM" id="MobiDB-lite"/>
    </source>
</evidence>
<dbReference type="Pfam" id="PF00435">
    <property type="entry name" value="Spectrin"/>
    <property type="match status" value="4"/>
</dbReference>
<dbReference type="Pfam" id="PF25035">
    <property type="entry name" value="SYNE1"/>
    <property type="match status" value="1"/>
</dbReference>
<feature type="coiled-coil region" evidence="16">
    <location>
        <begin position="791"/>
        <end position="825"/>
    </location>
</feature>
<evidence type="ECO:0000256" key="8">
    <source>
        <dbReference type="ARBA" id="ARBA00022989"/>
    </source>
</evidence>
<dbReference type="FunFam" id="1.20.58.60:FF:000073">
    <property type="entry name" value="Nesprin-1 isoform 1"/>
    <property type="match status" value="1"/>
</dbReference>
<evidence type="ECO:0000256" key="15">
    <source>
        <dbReference type="PROSITE-ProRule" id="PRU00385"/>
    </source>
</evidence>
<evidence type="ECO:0000313" key="19">
    <source>
        <dbReference type="Ensembl" id="ENSJHYP00000018091.1"/>
    </source>
</evidence>
<feature type="topological domain" description="Perinuclear space" evidence="15">
    <location>
        <begin position="3307"/>
        <end position="3336"/>
    </location>
</feature>
<dbReference type="GO" id="GO:0005856">
    <property type="term" value="C:cytoskeleton"/>
    <property type="evidence" value="ECO:0007669"/>
    <property type="project" value="UniProtKB-SubCell"/>
</dbReference>
<sequence length="3336" mass="383793">TKDKVCDNLKKLEKMLRQSLSKIPVSYKEALEHLEDSKVLVSSIDSAEEDLVKLRQISGEMMRLCRGSDRALGRIVTVLWENWLGLLEAAKGLEITCEELKQEWKFINEELERETIILDKLQEEQPESLKEKEKATREELVELLDFVNSFEENINQQQLLLLLLLHRIRNILNAPEDAEGEAALPALAEIKAMQERCKKLYKKAQDHKDSVKAEIQERNKVIEEISAVTNALQNAASVLLQDADGKAEQLEVGNSSKPRKALEDIMEKLRIKYSEMYTIVPAEIETQLEDCKKVLHDLEEKVSSEILQNSPQYVLKRKAETINNGLQAIEKMLQQKSENIAKAKEVQKQIWDMLDLWHYKLNELDAEVQDIVEQNACHAQELMDILVAPLQQYQQVSQRAERRTAILNKATSKMEEYEEHLKNVKDWIESTNSLLRADAQHDSAKSLHKHTDELQMALEDSEQKQNLLHGICMELEELSAVFETDSVMQQLNEIDVQVAALQHEIAEILPQILHVADLDAIESHVKVFEKDVAEMKTILSSEDLLEFSPKDQLKHGQVILEHVGPMQKTIVHIQSYEDALQLPGLKMQPFSVFQRARQLLRELKKLEKITKEQNELLEVIDLFFSMVTSVKEEIIKLCQRKEDFLSRMKNSMSELHQCLQQEVPEAADEPPASVLAQSDLVGTDVSPQQVSDHSPEGQEGSQQPPPVPSAALGSQSALDGGRPEPESILLVCQAQVAELEQWLAKTKMSLGSAPQTPQRQQMVEPQLADCQVRLSEIEQKVLSLLEDCGDSADYQQKTEALSLKLKEVKRNLENVQMMLQDKHSEEQVKHVNVLCRARVESPAALLACGCRRTVRAHPVKQGREKFHITVHAILCAQDLKLKAAEQKSLIDFIESCVEKMQPQLEDSMTPKSESSNGESDSKSKQADATLAPKDQMGNKWQYLQQELSSKMKSPLCQLVEPQITTKMNMLPRGTFSGAGTPTVEELKTYTVQLGDLSQEANVVHAQDNVAEEVSSSLDRKLFELLLAISRCLNNMEEMLNTSVLSTEEAAVQQALYETLSVELQKLHADLSDKKDDLLKSISCAGGSTDVFCECFNNLQARLEQTQAATASRSSSMKAGLDHNSNYLNQTRLLYDQLTEKKAALQQCLNELRGHNVSEQLQKIGDCAVELQNFENQVAKLRGHGERLQLPITLIQEAYKLEDVLDDMWGILKAKYVELNSPAISESQYEDLLRGFAELVAIGREKMAQDPKHLTKSRAALQSHLKNHKDFFHNLMTRMAYMEAFAKRVSPSVLQKREEFWRELVNEVKLLEQKACQYGIHLESLLKDWVVFDEECLVFNKELEALASVLPSVSLVEETEERLMERIALLEKIKSSVDEKHARLYQMVKEGKKLLTAVNCPEIRSQIGNLEEQWLFLTKKVGHELHRLQTLLKLLVSYNRDSEELMKWLDSAQQRMNFWKEQSLNVSQDLATIRDNISSLFTFSKEVDEKSSLKSSVVSTASQLLHVKQADTAALRSSLAKFEQKWGELITQLPAIQEKLHQLQMEKLSSREAIAELMAWLDHVEQQQEREEPINSQGSAAQVKTLLQKYKEYMMEMNFKQWMVDFVNQSLLQMSTCDVESKRYERTEFAECLGEMNLRWHRLQAALNRKIQDLEHILEDITENENKAQTLHNWLEAQSDRLRSLQTPASLISAQNTLDDCKELENQLVAKSEILDELKKSLASNGSAEQTPETQSLRIAELCEMKDSIVNQVAHLKASMESILEQWRAYDEIYAEVSLMTTRYLYCIDQCKPSEEEASLEALKKQVKTLQALQDESESSEESWAKLQAAASNLKKICSPSFAEIIDQKCMEAHTRWNSVNEDITDQLRAAQAALQLWEPFEALCSETAAKLEQYNQQCAQLLDAHVPEENSIETLEQRIQEMKNLQHGLQNLAGCRAQIYLQADRIKQQAGTAAEAILMEKLQPFQRLLVWEQASILVLHERKAVLFCNNLFFPYFQNQTLELAALSPSIESLNEASIKLPLSDFTLKKMQSLTRQWSQKTAAALECCSMLEGTQNDEKKFFQKCEKWMKFLEKMKEALKTDIPGRFEELQEQQRVYEMLQTEISINQQTFNSIIEKVLLSLESGEAEKRTEFISKLTLLKEQWQNVIRMVQQRKKDVDGLVSQWQLFRSSLQSLSRFLDDTNSFLAAVKSQDCYSLYQLRNIIHDFKSKAVILQRWEAMYTLVIDVGEKLRTVSDPSTSAALQEELSQLQQRWGKTQALLEKKKMQFSGTLQTCDCFEKQTKELESRLQELKEKVKDPLPVEHEELHKAKEHIKELEQSLADWAHDMKELQAMKAELAHLILTEDMMVLKEQVEHLHRQWEELCLRVSLRKQEIEDRLNAWIVFNEKNKELCSWLVQMESKVLQTADVSIEDMIDKLQKDCMEEINLFSENKLHLKQMGDQLIKASNKSRVAEIDDKLNKINDRWQHLFDVIGARVKKLKETFAFIQQLDKNMSNLRTWLARIESELSKPVVYDICDDQEIQKRLAEQQDLQRDIEQHTAGVESVFNICEVLLHDSDACANETECDSIQQTTRSLDRRWRNICAMSMERRMKIEETWRLWQRFLDDYSRFEDWLKASENIAARPNSSEVLYTHAKEELKKFEAFQRQIHERLTQLELINKQYRRLARENRTDSASKLKQMVHEGNQRWDNLQKRVASILRRLKHFTNRRDEFEGTRESILVWLTEMDLQLTNVEHFSKSNFDDKMRQLNGFQQEITLNTNKIDQLIVFGEQLIQKSEPLDAILIEDELEELHRYCQEVFGRVARFHQRLTSRDPGLDDEKDNSENETDQEDSREIQNDPWHKKAITEGPSSTQSLCHLVPPTQGHERSGCETPVSVDSIPLEWDHTGDVGGSSSHEDDEEATYYSALSDVEITENPEAYLKMTTKTLKASSGKSVSEARPWHSPGSPVCRKHRYNQAEMVGNVLSGPETSTPYKPDYVSWRLCGDEEPQDDQELVNIAATEKQPGIIDRWELIQAQDLRNKLRMKQKLQQWQQLDSDLSDISAWLDKTEQELEELQKVKLPTSMQALEQKVKKLKDMLKAFDSYKAVLLSANLSSKEFQKADSTEFKELQNRLRKVNLHWEKANRALDSWRKGLQQALLHCQDFHDQSQKLILWLASAESRRNEAQITDPNADLNTILECQKELMQLEKELLEQQLNVNSLQELTAYLLLKSDGDYIEEEEKVHVIGTKLKQLIEQVSHDLKTIQGNLVIPDDLDSGVYNTEEEKSKPVQATPRSPSFFYRVLRAALPLQLFFLLLLLLACMIPSSEEDYSCTQANNFARSFYPMLRYTNGPPPT</sequence>
<evidence type="ECO:0000256" key="12">
    <source>
        <dbReference type="ARBA" id="ARBA00023203"/>
    </source>
</evidence>
<keyword evidence="4" id="KW-0963">Cytoplasm</keyword>
<dbReference type="OMA" id="KICQWIK"/>
<evidence type="ECO:0000256" key="7">
    <source>
        <dbReference type="ARBA" id="ARBA00022737"/>
    </source>
</evidence>
<evidence type="ECO:0000256" key="14">
    <source>
        <dbReference type="ARBA" id="ARBA00023242"/>
    </source>
</evidence>
<feature type="compositionally biased region" description="Basic and acidic residues" evidence="17">
    <location>
        <begin position="2831"/>
        <end position="2846"/>
    </location>
</feature>
<feature type="domain" description="KASH" evidence="18">
    <location>
        <begin position="3277"/>
        <end position="3336"/>
    </location>
</feature>
<protein>
    <submittedName>
        <fullName evidence="19">Spectrin repeat containing nuclear envelope protein 2</fullName>
    </submittedName>
</protein>
<feature type="coiled-coil region" evidence="16">
    <location>
        <begin position="3176"/>
        <end position="3205"/>
    </location>
</feature>
<evidence type="ECO:0000256" key="10">
    <source>
        <dbReference type="ARBA" id="ARBA00023136"/>
    </source>
</evidence>
<dbReference type="GO" id="GO:0003779">
    <property type="term" value="F:actin binding"/>
    <property type="evidence" value="ECO:0007669"/>
    <property type="project" value="UniProtKB-KW"/>
</dbReference>
<keyword evidence="11" id="KW-1015">Disulfide bond</keyword>
<dbReference type="InterPro" id="IPR056887">
    <property type="entry name" value="SYNE1/2_dom"/>
</dbReference>
<organism evidence="19 20">
    <name type="scientific">Junco hyemalis</name>
    <name type="common">Dark-eyed junco</name>
    <dbReference type="NCBI Taxonomy" id="40217"/>
    <lineage>
        <taxon>Eukaryota</taxon>
        <taxon>Metazoa</taxon>
        <taxon>Chordata</taxon>
        <taxon>Craniata</taxon>
        <taxon>Vertebrata</taxon>
        <taxon>Euteleostomi</taxon>
        <taxon>Archelosauria</taxon>
        <taxon>Archosauria</taxon>
        <taxon>Dinosauria</taxon>
        <taxon>Saurischia</taxon>
        <taxon>Theropoda</taxon>
        <taxon>Coelurosauria</taxon>
        <taxon>Aves</taxon>
        <taxon>Neognathae</taxon>
        <taxon>Neoaves</taxon>
        <taxon>Telluraves</taxon>
        <taxon>Australaves</taxon>
        <taxon>Passeriformes</taxon>
        <taxon>Passerellidae</taxon>
        <taxon>Junco</taxon>
    </lineage>
</organism>
<evidence type="ECO:0000256" key="1">
    <source>
        <dbReference type="ARBA" id="ARBA00004245"/>
    </source>
</evidence>
<keyword evidence="13" id="KW-0206">Cytoskeleton</keyword>
<evidence type="ECO:0000256" key="11">
    <source>
        <dbReference type="ARBA" id="ARBA00023157"/>
    </source>
</evidence>
<feature type="coiled-coil region" evidence="16">
    <location>
        <begin position="1884"/>
        <end position="1932"/>
    </location>
</feature>
<dbReference type="FunFam" id="1.20.58.60:FF:000115">
    <property type="entry name" value="nesprin-2 isoform X2"/>
    <property type="match status" value="1"/>
</dbReference>
<proteinExistence type="inferred from homology"/>
<dbReference type="Gene3D" id="1.20.58.60">
    <property type="match status" value="9"/>
</dbReference>
<dbReference type="SMART" id="SM00150">
    <property type="entry name" value="SPEC"/>
    <property type="match status" value="17"/>
</dbReference>
<feature type="region of interest" description="Disordered" evidence="17">
    <location>
        <begin position="2812"/>
        <end position="2855"/>
    </location>
</feature>
<dbReference type="InterPro" id="IPR012315">
    <property type="entry name" value="KASH"/>
</dbReference>
<dbReference type="PANTHER" id="PTHR14514">
    <property type="entry name" value="PKA ANCHORING PROTEIN"/>
    <property type="match status" value="1"/>
</dbReference>
<keyword evidence="12" id="KW-0009">Actin-binding</keyword>
<feature type="compositionally biased region" description="Acidic residues" evidence="17">
    <location>
        <begin position="2819"/>
        <end position="2830"/>
    </location>
</feature>
<keyword evidence="9 16" id="KW-0175">Coiled coil</keyword>
<evidence type="ECO:0000256" key="5">
    <source>
        <dbReference type="ARBA" id="ARBA00022553"/>
    </source>
</evidence>